<feature type="transmembrane region" description="Helical" evidence="1">
    <location>
        <begin position="447"/>
        <end position="467"/>
    </location>
</feature>
<dbReference type="RefSeq" id="WP_344014207.1">
    <property type="nucleotide sequence ID" value="NZ_BAAAIZ010000051.1"/>
</dbReference>
<proteinExistence type="predicted"/>
<dbReference type="Proteomes" id="UP001500973">
    <property type="component" value="Unassembled WGS sequence"/>
</dbReference>
<gene>
    <name evidence="2" type="ORF">GCM10009601_36730</name>
</gene>
<comment type="caution">
    <text evidence="2">The sequence shown here is derived from an EMBL/GenBank/DDBJ whole genome shotgun (WGS) entry which is preliminary data.</text>
</comment>
<name>A0ABP4JS45_9ACTN</name>
<evidence type="ECO:0000313" key="2">
    <source>
        <dbReference type="EMBL" id="GAA1426812.1"/>
    </source>
</evidence>
<keyword evidence="1" id="KW-1133">Transmembrane helix</keyword>
<keyword evidence="1" id="KW-0472">Membrane</keyword>
<protein>
    <recommendedName>
        <fullName evidence="4">PrsW family intramembrane metalloprotease</fullName>
    </recommendedName>
</protein>
<feature type="transmembrane region" description="Helical" evidence="1">
    <location>
        <begin position="407"/>
        <end position="427"/>
    </location>
</feature>
<dbReference type="InterPro" id="IPR026898">
    <property type="entry name" value="PrsW"/>
</dbReference>
<keyword evidence="1" id="KW-0812">Transmembrane</keyword>
<feature type="transmembrane region" description="Helical" evidence="1">
    <location>
        <begin position="489"/>
        <end position="506"/>
    </location>
</feature>
<feature type="transmembrane region" description="Helical" evidence="1">
    <location>
        <begin position="29"/>
        <end position="50"/>
    </location>
</feature>
<accession>A0ABP4JS45</accession>
<dbReference type="EMBL" id="BAAAIZ010000051">
    <property type="protein sequence ID" value="GAA1426812.1"/>
    <property type="molecule type" value="Genomic_DNA"/>
</dbReference>
<evidence type="ECO:0008006" key="4">
    <source>
        <dbReference type="Google" id="ProtNLM"/>
    </source>
</evidence>
<dbReference type="Pfam" id="PF13367">
    <property type="entry name" value="PrsW-protease"/>
    <property type="match status" value="1"/>
</dbReference>
<feature type="transmembrane region" description="Helical" evidence="1">
    <location>
        <begin position="177"/>
        <end position="195"/>
    </location>
</feature>
<feature type="transmembrane region" description="Helical" evidence="1">
    <location>
        <begin position="104"/>
        <end position="126"/>
    </location>
</feature>
<organism evidence="2 3">
    <name type="scientific">Streptomyces thermospinosisporus</name>
    <dbReference type="NCBI Taxonomy" id="161482"/>
    <lineage>
        <taxon>Bacteria</taxon>
        <taxon>Bacillati</taxon>
        <taxon>Actinomycetota</taxon>
        <taxon>Actinomycetes</taxon>
        <taxon>Kitasatosporales</taxon>
        <taxon>Streptomycetaceae</taxon>
        <taxon>Streptomyces</taxon>
    </lineage>
</organism>
<evidence type="ECO:0000256" key="1">
    <source>
        <dbReference type="SAM" id="Phobius"/>
    </source>
</evidence>
<feature type="transmembrane region" description="Helical" evidence="1">
    <location>
        <begin position="367"/>
        <end position="387"/>
    </location>
</feature>
<reference evidence="3" key="1">
    <citation type="journal article" date="2019" name="Int. J. Syst. Evol. Microbiol.">
        <title>The Global Catalogue of Microorganisms (GCM) 10K type strain sequencing project: providing services to taxonomists for standard genome sequencing and annotation.</title>
        <authorList>
            <consortium name="The Broad Institute Genomics Platform"/>
            <consortium name="The Broad Institute Genome Sequencing Center for Infectious Disease"/>
            <person name="Wu L."/>
            <person name="Ma J."/>
        </authorList>
    </citation>
    <scope>NUCLEOTIDE SEQUENCE [LARGE SCALE GENOMIC DNA]</scope>
    <source>
        <strain evidence="3">JCM 11756</strain>
    </source>
</reference>
<keyword evidence="3" id="KW-1185">Reference proteome</keyword>
<evidence type="ECO:0000313" key="3">
    <source>
        <dbReference type="Proteomes" id="UP001500973"/>
    </source>
</evidence>
<sequence>MMAVAAVWGVLQLLFLSLPTRSVRLSTVLLALLVGVYGCGVATALVEYSYTRLYADRSGQSLVEVVNTTSYTVAPWVEELIKLSPLLLTGWSLAIRRQWGLTDFVVLGAALGSGFGLLEAVLRFGLDSDRAVSRGEGWIIPDSLSAPYVPGPGQVFTSWLPAPFSQLEMAGPTVTETFTHLVWTAVAGFGVGVLFRARGWARLLCVPPVLAAAGHHTLNNYAAERSRAQATDWLELANGTVWAWPLACMALAMAVDVRRLQQGKRAVPAVLLSLERADGDSAAALLRYAAWRLPWTLLIILRYVELRRSLLYAAAVAPHDPATRELGSLLTGIAARMDASDNQVAWRSVNIHAWLRERRRSRTSRAWWLRLSPCLLTLPSLVFLGAGSFTSTAGLQEYFTTGQGPTILMGFAIAALAWITYQLIVLLRAWRQASSQPVAEMLATHRFRFGTAAGAATAGTFLLWRGLGSAGPDGRSIETLHLLEALDTFFVYLGFPLLLLSLLALFPPTGFALAGGGAVGAVTAPAALNAAPSGSQGLCCSQSERGDRGRADREDRAVALVVTFHRGYERSGTGAENSTGKIGAATQRMRSTLRMERCSTRIYLERKSSRASSLR</sequence>